<sequence>FGPMIVISHTVNGSYHLAKINKAISKLKFAIFYLIPYHAHSLSTLKVTQFL</sequence>
<reference evidence="1" key="1">
    <citation type="journal article" date="2020" name="New Phytol.">
        <title>Comparative genomics reveals dynamic genome evolution in host specialist ectomycorrhizal fungi.</title>
        <authorList>
            <person name="Lofgren L.A."/>
            <person name="Nguyen N.H."/>
            <person name="Vilgalys R."/>
            <person name="Ruytinx J."/>
            <person name="Liao H.L."/>
            <person name="Branco S."/>
            <person name="Kuo A."/>
            <person name="LaButti K."/>
            <person name="Lipzen A."/>
            <person name="Andreopoulos W."/>
            <person name="Pangilinan J."/>
            <person name="Riley R."/>
            <person name="Hundley H."/>
            <person name="Na H."/>
            <person name="Barry K."/>
            <person name="Grigoriev I.V."/>
            <person name="Stajich J.E."/>
            <person name="Kennedy P.G."/>
        </authorList>
    </citation>
    <scope>NUCLEOTIDE SEQUENCE</scope>
    <source>
        <strain evidence="1">FC423</strain>
    </source>
</reference>
<evidence type="ECO:0000313" key="2">
    <source>
        <dbReference type="Proteomes" id="UP000823399"/>
    </source>
</evidence>
<dbReference type="Proteomes" id="UP000823399">
    <property type="component" value="Unassembled WGS sequence"/>
</dbReference>
<comment type="caution">
    <text evidence="1">The sequence shown here is derived from an EMBL/GenBank/DDBJ whole genome shotgun (WGS) entry which is preliminary data.</text>
</comment>
<organism evidence="1 2">
    <name type="scientific">Suillus discolor</name>
    <dbReference type="NCBI Taxonomy" id="1912936"/>
    <lineage>
        <taxon>Eukaryota</taxon>
        <taxon>Fungi</taxon>
        <taxon>Dikarya</taxon>
        <taxon>Basidiomycota</taxon>
        <taxon>Agaricomycotina</taxon>
        <taxon>Agaricomycetes</taxon>
        <taxon>Agaricomycetidae</taxon>
        <taxon>Boletales</taxon>
        <taxon>Suillineae</taxon>
        <taxon>Suillaceae</taxon>
        <taxon>Suillus</taxon>
    </lineage>
</organism>
<proteinExistence type="predicted"/>
<feature type="non-terminal residue" evidence="1">
    <location>
        <position position="1"/>
    </location>
</feature>
<dbReference type="OrthoDB" id="8023605at2759"/>
<dbReference type="EMBL" id="JABBWM010000123">
    <property type="protein sequence ID" value="KAG2088277.1"/>
    <property type="molecule type" value="Genomic_DNA"/>
</dbReference>
<dbReference type="RefSeq" id="XP_041285494.1">
    <property type="nucleotide sequence ID" value="XM_041430518.1"/>
</dbReference>
<protein>
    <submittedName>
        <fullName evidence="1">Uncharacterized protein</fullName>
    </submittedName>
</protein>
<keyword evidence="2" id="KW-1185">Reference proteome</keyword>
<name>A0A9P7ESD0_9AGAM</name>
<evidence type="ECO:0000313" key="1">
    <source>
        <dbReference type="EMBL" id="KAG2088277.1"/>
    </source>
</evidence>
<accession>A0A9P7ESD0</accession>
<feature type="non-terminal residue" evidence="1">
    <location>
        <position position="51"/>
    </location>
</feature>
<dbReference type="GeneID" id="64692777"/>
<gene>
    <name evidence="1" type="ORF">F5147DRAFT_556761</name>
</gene>
<dbReference type="AlphaFoldDB" id="A0A9P7ESD0"/>